<dbReference type="GO" id="GO:0003735">
    <property type="term" value="F:structural constituent of ribosome"/>
    <property type="evidence" value="ECO:0007669"/>
    <property type="project" value="InterPro"/>
</dbReference>
<protein>
    <recommendedName>
        <fullName evidence="4 5">Large ribosomal subunit protein bL35</fullName>
    </recommendedName>
</protein>
<name>A0A1F8CVM7_9BACT</name>
<gene>
    <name evidence="5" type="primary">rpmI</name>
    <name evidence="7" type="ORF">A2382_04530</name>
</gene>
<accession>A0A1F8CVM7</accession>
<sequence length="76" mass="8970">MKKLKTRKSITKRFKVTASGKILRGRSFSSHLRVKKSQKQKRRLKGSVEVTGFYAKKLRKRMGIRKQRPVKIVKEK</sequence>
<evidence type="ECO:0000313" key="7">
    <source>
        <dbReference type="EMBL" id="OGM79605.1"/>
    </source>
</evidence>
<dbReference type="Proteomes" id="UP000178999">
    <property type="component" value="Unassembled WGS sequence"/>
</dbReference>
<dbReference type="InterPro" id="IPR001706">
    <property type="entry name" value="Ribosomal_bL35"/>
</dbReference>
<dbReference type="GO" id="GO:0006412">
    <property type="term" value="P:translation"/>
    <property type="evidence" value="ECO:0007669"/>
    <property type="project" value="UniProtKB-UniRule"/>
</dbReference>
<dbReference type="PRINTS" id="PR00064">
    <property type="entry name" value="RIBOSOMALL35"/>
</dbReference>
<dbReference type="PANTHER" id="PTHR33343:SF1">
    <property type="entry name" value="LARGE RIBOSOMAL SUBUNIT PROTEIN BL35M"/>
    <property type="match status" value="1"/>
</dbReference>
<dbReference type="InterPro" id="IPR018265">
    <property type="entry name" value="Ribosomal_bL35_CS"/>
</dbReference>
<comment type="similarity">
    <text evidence="1 5 6">Belongs to the bacterial ribosomal protein bL35 family.</text>
</comment>
<dbReference type="EMBL" id="MGHY01000010">
    <property type="protein sequence ID" value="OGM79605.1"/>
    <property type="molecule type" value="Genomic_DNA"/>
</dbReference>
<dbReference type="GO" id="GO:0015934">
    <property type="term" value="C:large ribosomal subunit"/>
    <property type="evidence" value="ECO:0007669"/>
    <property type="project" value="TreeGrafter"/>
</dbReference>
<dbReference type="STRING" id="1802538.A2382_04530"/>
<dbReference type="InterPro" id="IPR021137">
    <property type="entry name" value="Ribosomal_bL35-like"/>
</dbReference>
<dbReference type="PROSITE" id="PS00936">
    <property type="entry name" value="RIBOSOMAL_L35"/>
    <property type="match status" value="1"/>
</dbReference>
<dbReference type="FunFam" id="4.10.410.60:FF:000001">
    <property type="entry name" value="50S ribosomal protein L35"/>
    <property type="match status" value="1"/>
</dbReference>
<dbReference type="InterPro" id="IPR037229">
    <property type="entry name" value="Ribosomal_bL35_sf"/>
</dbReference>
<evidence type="ECO:0000256" key="3">
    <source>
        <dbReference type="ARBA" id="ARBA00023274"/>
    </source>
</evidence>
<dbReference type="Pfam" id="PF01632">
    <property type="entry name" value="Ribosomal_L35p"/>
    <property type="match status" value="1"/>
</dbReference>
<comment type="caution">
    <text evidence="7">The sequence shown here is derived from an EMBL/GenBank/DDBJ whole genome shotgun (WGS) entry which is preliminary data.</text>
</comment>
<organism evidence="7 8">
    <name type="scientific">Candidatus Woesebacteria bacterium RIFOXYB1_FULL_38_16</name>
    <dbReference type="NCBI Taxonomy" id="1802538"/>
    <lineage>
        <taxon>Bacteria</taxon>
        <taxon>Candidatus Woeseibacteriota</taxon>
    </lineage>
</organism>
<evidence type="ECO:0000313" key="8">
    <source>
        <dbReference type="Proteomes" id="UP000178999"/>
    </source>
</evidence>
<keyword evidence="3 5" id="KW-0687">Ribonucleoprotein</keyword>
<keyword evidence="2 5" id="KW-0689">Ribosomal protein</keyword>
<dbReference type="SUPFAM" id="SSF143034">
    <property type="entry name" value="L35p-like"/>
    <property type="match status" value="1"/>
</dbReference>
<dbReference type="NCBIfam" id="TIGR00001">
    <property type="entry name" value="rpmI_bact"/>
    <property type="match status" value="1"/>
</dbReference>
<evidence type="ECO:0000256" key="5">
    <source>
        <dbReference type="HAMAP-Rule" id="MF_00514"/>
    </source>
</evidence>
<dbReference type="HAMAP" id="MF_00514">
    <property type="entry name" value="Ribosomal_bL35"/>
    <property type="match status" value="1"/>
</dbReference>
<evidence type="ECO:0000256" key="2">
    <source>
        <dbReference type="ARBA" id="ARBA00022980"/>
    </source>
</evidence>
<evidence type="ECO:0000256" key="1">
    <source>
        <dbReference type="ARBA" id="ARBA00006598"/>
    </source>
</evidence>
<dbReference type="Gene3D" id="4.10.410.60">
    <property type="match status" value="1"/>
</dbReference>
<proteinExistence type="inferred from homology"/>
<dbReference type="PANTHER" id="PTHR33343">
    <property type="entry name" value="54S RIBOSOMAL PROTEIN BL35M"/>
    <property type="match status" value="1"/>
</dbReference>
<evidence type="ECO:0000256" key="4">
    <source>
        <dbReference type="ARBA" id="ARBA00071664"/>
    </source>
</evidence>
<dbReference type="AlphaFoldDB" id="A0A1F8CVM7"/>
<evidence type="ECO:0000256" key="6">
    <source>
        <dbReference type="RuleBase" id="RU000568"/>
    </source>
</evidence>
<reference evidence="7 8" key="1">
    <citation type="journal article" date="2016" name="Nat. Commun.">
        <title>Thousands of microbial genomes shed light on interconnected biogeochemical processes in an aquifer system.</title>
        <authorList>
            <person name="Anantharaman K."/>
            <person name="Brown C.T."/>
            <person name="Hug L.A."/>
            <person name="Sharon I."/>
            <person name="Castelle C.J."/>
            <person name="Probst A.J."/>
            <person name="Thomas B.C."/>
            <person name="Singh A."/>
            <person name="Wilkins M.J."/>
            <person name="Karaoz U."/>
            <person name="Brodie E.L."/>
            <person name="Williams K.H."/>
            <person name="Hubbard S.S."/>
            <person name="Banfield J.F."/>
        </authorList>
    </citation>
    <scope>NUCLEOTIDE SEQUENCE [LARGE SCALE GENOMIC DNA]</scope>
</reference>